<proteinExistence type="predicted"/>
<keyword evidence="3" id="KW-1185">Reference proteome</keyword>
<evidence type="ECO:0000313" key="2">
    <source>
        <dbReference type="EMBL" id="KAK8842901.1"/>
    </source>
</evidence>
<evidence type="ECO:0000313" key="1">
    <source>
        <dbReference type="EMBL" id="KAK8842898.1"/>
    </source>
</evidence>
<comment type="caution">
    <text evidence="1">The sequence shown here is derived from an EMBL/GenBank/DDBJ whole genome shotgun (WGS) entry which is preliminary data.</text>
</comment>
<dbReference type="Proteomes" id="UP001470230">
    <property type="component" value="Unassembled WGS sequence"/>
</dbReference>
<evidence type="ECO:0000313" key="3">
    <source>
        <dbReference type="Proteomes" id="UP001470230"/>
    </source>
</evidence>
<sequence length="122" mass="14909">MSDYYTHFNDFGVMKSYPKPEIMPKDVKRLFKHCEHTYYIRPVFFSESTKLFYLFHENENYVDIVYSRKRSPNAAPTFYFIDDFNYENKFYGHDNITVSKQFLNRVKNMNKIELVKISRNQK</sequence>
<reference evidence="1 3" key="1">
    <citation type="submission" date="2024-04" db="EMBL/GenBank/DDBJ databases">
        <title>Tritrichomonas musculus Genome.</title>
        <authorList>
            <person name="Alves-Ferreira E."/>
            <person name="Grigg M."/>
            <person name="Lorenzi H."/>
            <person name="Galac M."/>
        </authorList>
    </citation>
    <scope>NUCLEOTIDE SEQUENCE [LARGE SCALE GENOMIC DNA]</scope>
    <source>
        <strain evidence="1 3">EAF2021</strain>
    </source>
</reference>
<dbReference type="EMBL" id="JAPFFF010000037">
    <property type="protein sequence ID" value="KAK8842898.1"/>
    <property type="molecule type" value="Genomic_DNA"/>
</dbReference>
<organism evidence="1 3">
    <name type="scientific">Tritrichomonas musculus</name>
    <dbReference type="NCBI Taxonomy" id="1915356"/>
    <lineage>
        <taxon>Eukaryota</taxon>
        <taxon>Metamonada</taxon>
        <taxon>Parabasalia</taxon>
        <taxon>Tritrichomonadida</taxon>
        <taxon>Tritrichomonadidae</taxon>
        <taxon>Tritrichomonas</taxon>
    </lineage>
</organism>
<name>A0ABR2HAN5_9EUKA</name>
<dbReference type="EMBL" id="JAPFFF010000037">
    <property type="protein sequence ID" value="KAK8842901.1"/>
    <property type="molecule type" value="Genomic_DNA"/>
</dbReference>
<gene>
    <name evidence="1" type="ORF">M9Y10_025764</name>
    <name evidence="2" type="ORF">M9Y10_025767</name>
</gene>
<accession>A0ABR2HAN5</accession>
<protein>
    <submittedName>
        <fullName evidence="1">Uncharacterized protein</fullName>
    </submittedName>
</protein>